<proteinExistence type="predicted"/>
<name>A0A0U0WF10_MYCBE</name>
<gene>
    <name evidence="2" type="ORF">BN971_04201</name>
</gene>
<feature type="domain" description="Luciferase-like" evidence="1">
    <location>
        <begin position="18"/>
        <end position="80"/>
    </location>
</feature>
<evidence type="ECO:0000313" key="2">
    <source>
        <dbReference type="EMBL" id="CPR12895.1"/>
    </source>
</evidence>
<accession>A0A0U0WF10</accession>
<dbReference type="SUPFAM" id="SSF51679">
    <property type="entry name" value="Bacterial luciferase-like"/>
    <property type="match status" value="1"/>
</dbReference>
<protein>
    <submittedName>
        <fullName evidence="2">F420-dependent methylene-tetrahydromethanopterin reductase</fullName>
    </submittedName>
</protein>
<dbReference type="Proteomes" id="UP000198875">
    <property type="component" value="Unassembled WGS sequence"/>
</dbReference>
<dbReference type="AlphaFoldDB" id="A0A0U0WF10"/>
<dbReference type="Pfam" id="PF00296">
    <property type="entry name" value="Bac_luciferase"/>
    <property type="match status" value="1"/>
</dbReference>
<dbReference type="Gene3D" id="3.20.20.30">
    <property type="entry name" value="Luciferase-like domain"/>
    <property type="match status" value="1"/>
</dbReference>
<sequence>MSPMTALRLNMTNVANPTARHADRYRAALDMAEYADSHGFTAVSVEEHHLAVTGWLPSPLILAAAIAGRTRNVRISINALIVLTPKQLVDEIRRGRKEVVINPLVGGLPLDAGWASQHCWRSRCCPR</sequence>
<reference evidence="2 3" key="1">
    <citation type="submission" date="2015-03" db="EMBL/GenBank/DDBJ databases">
        <authorList>
            <person name="Murphy D."/>
        </authorList>
    </citation>
    <scope>NUCLEOTIDE SEQUENCE [LARGE SCALE GENOMIC DNA]</scope>
    <source>
        <strain evidence="2 3">DSM 44277</strain>
    </source>
</reference>
<dbReference type="InterPro" id="IPR036661">
    <property type="entry name" value="Luciferase-like_sf"/>
</dbReference>
<dbReference type="EMBL" id="CSTD01000005">
    <property type="protein sequence ID" value="CPR12895.1"/>
    <property type="molecule type" value="Genomic_DNA"/>
</dbReference>
<evidence type="ECO:0000313" key="3">
    <source>
        <dbReference type="Proteomes" id="UP000198875"/>
    </source>
</evidence>
<dbReference type="InterPro" id="IPR011251">
    <property type="entry name" value="Luciferase-like_dom"/>
</dbReference>
<dbReference type="GO" id="GO:0016705">
    <property type="term" value="F:oxidoreductase activity, acting on paired donors, with incorporation or reduction of molecular oxygen"/>
    <property type="evidence" value="ECO:0007669"/>
    <property type="project" value="InterPro"/>
</dbReference>
<evidence type="ECO:0000259" key="1">
    <source>
        <dbReference type="Pfam" id="PF00296"/>
    </source>
</evidence>
<organism evidence="2 3">
    <name type="scientific">Mycobacterium bohemicum DSM 44277</name>
    <dbReference type="NCBI Taxonomy" id="1236609"/>
    <lineage>
        <taxon>Bacteria</taxon>
        <taxon>Bacillati</taxon>
        <taxon>Actinomycetota</taxon>
        <taxon>Actinomycetes</taxon>
        <taxon>Mycobacteriales</taxon>
        <taxon>Mycobacteriaceae</taxon>
        <taxon>Mycobacterium</taxon>
    </lineage>
</organism>